<evidence type="ECO:0000256" key="1">
    <source>
        <dbReference type="SAM" id="Phobius"/>
    </source>
</evidence>
<protein>
    <submittedName>
        <fullName evidence="2">Uncharacterized protein</fullName>
    </submittedName>
</protein>
<evidence type="ECO:0000313" key="3">
    <source>
        <dbReference type="Proteomes" id="UP001642540"/>
    </source>
</evidence>
<gene>
    <name evidence="2" type="ORF">ODALV1_LOCUS250</name>
</gene>
<keyword evidence="1" id="KW-0472">Membrane</keyword>
<comment type="caution">
    <text evidence="2">The sequence shown here is derived from an EMBL/GenBank/DDBJ whole genome shotgun (WGS) entry which is preliminary data.</text>
</comment>
<reference evidence="2 3" key="1">
    <citation type="submission" date="2024-08" db="EMBL/GenBank/DDBJ databases">
        <authorList>
            <person name="Cucini C."/>
            <person name="Frati F."/>
        </authorList>
    </citation>
    <scope>NUCLEOTIDE SEQUENCE [LARGE SCALE GENOMIC DNA]</scope>
</reference>
<feature type="transmembrane region" description="Helical" evidence="1">
    <location>
        <begin position="88"/>
        <end position="104"/>
    </location>
</feature>
<name>A0ABP1PK02_9HEXA</name>
<feature type="transmembrane region" description="Helical" evidence="1">
    <location>
        <begin position="192"/>
        <end position="219"/>
    </location>
</feature>
<accession>A0ABP1PK02</accession>
<keyword evidence="3" id="KW-1185">Reference proteome</keyword>
<feature type="transmembrane region" description="Helical" evidence="1">
    <location>
        <begin position="56"/>
        <end position="76"/>
    </location>
</feature>
<evidence type="ECO:0000313" key="2">
    <source>
        <dbReference type="EMBL" id="CAL8068394.1"/>
    </source>
</evidence>
<organism evidence="2 3">
    <name type="scientific">Orchesella dallaii</name>
    <dbReference type="NCBI Taxonomy" id="48710"/>
    <lineage>
        <taxon>Eukaryota</taxon>
        <taxon>Metazoa</taxon>
        <taxon>Ecdysozoa</taxon>
        <taxon>Arthropoda</taxon>
        <taxon>Hexapoda</taxon>
        <taxon>Collembola</taxon>
        <taxon>Entomobryomorpha</taxon>
        <taxon>Entomobryoidea</taxon>
        <taxon>Orchesellidae</taxon>
        <taxon>Orchesellinae</taxon>
        <taxon>Orchesella</taxon>
    </lineage>
</organism>
<dbReference type="EMBL" id="CAXLJM020000001">
    <property type="protein sequence ID" value="CAL8068394.1"/>
    <property type="molecule type" value="Genomic_DNA"/>
</dbReference>
<keyword evidence="1" id="KW-1133">Transmembrane helix</keyword>
<dbReference type="Proteomes" id="UP001642540">
    <property type="component" value="Unassembled WGS sequence"/>
</dbReference>
<keyword evidence="1" id="KW-0812">Transmembrane</keyword>
<proteinExistence type="predicted"/>
<feature type="transmembrane region" description="Helical" evidence="1">
    <location>
        <begin position="148"/>
        <end position="172"/>
    </location>
</feature>
<sequence>MNRDVIDRILHVVLKTRHVKPLENQNRFSRYLNTLFPNSYKWDGGKLLPTLNKKKANIQAAALLLTAFFTCFNALLKDNNIQEQTARILIIFMLLCVAHEINFHEETATKFRSFVNGGMKVKQETIEKIHTDDGQSKSNPNTRTELKAICSGLVCLSANSVPIIVSVASLILPDSPFNTLEIVYPYVSNFNLHSNTLTFILSNMVRIICSSVTLALWTLTVAPM</sequence>